<dbReference type="GO" id="GO:0030170">
    <property type="term" value="F:pyridoxal phosphate binding"/>
    <property type="evidence" value="ECO:0007669"/>
    <property type="project" value="InterPro"/>
</dbReference>
<dbReference type="SUPFAM" id="SSF50800">
    <property type="entry name" value="PK beta-barrel domain-like"/>
    <property type="match status" value="1"/>
</dbReference>
<dbReference type="PANTHER" id="PTHR36930:SF1">
    <property type="entry name" value="MOSC DOMAIN-CONTAINING PROTEIN"/>
    <property type="match status" value="1"/>
</dbReference>
<evidence type="ECO:0000313" key="3">
    <source>
        <dbReference type="Proteomes" id="UP001144471"/>
    </source>
</evidence>
<dbReference type="PANTHER" id="PTHR36930">
    <property type="entry name" value="METAL-SULFUR CLUSTER BIOSYNTHESIS PROTEINS YUAD-RELATED"/>
    <property type="match status" value="1"/>
</dbReference>
<name>A0A9W6LMB7_9FUSO</name>
<dbReference type="GO" id="GO:0030151">
    <property type="term" value="F:molybdenum ion binding"/>
    <property type="evidence" value="ECO:0007669"/>
    <property type="project" value="InterPro"/>
</dbReference>
<sequence>MVKDQIIGRVKAINISATKGVVKNPIERGYFKVDHGLEGDAHAGNWHRQVSLLASESADKVRAAGLDITDGRFAENITTEGIELYTLPVGTRLQIGESIQEVTQIGKECHTGCAIKQTVGDCVMPREGIFTKVIVNGWVAPGDEIRVVD</sequence>
<reference evidence="2" key="1">
    <citation type="submission" date="2022-12" db="EMBL/GenBank/DDBJ databases">
        <title>Reference genome sequencing for broad-spectrum identification of bacterial and archaeal isolates by mass spectrometry.</title>
        <authorList>
            <person name="Sekiguchi Y."/>
            <person name="Tourlousse D.M."/>
        </authorList>
    </citation>
    <scope>NUCLEOTIDE SEQUENCE</scope>
    <source>
        <strain evidence="2">10succ1</strain>
    </source>
</reference>
<dbReference type="Gene3D" id="2.40.33.20">
    <property type="entry name" value="PK beta-barrel domain-like"/>
    <property type="match status" value="1"/>
</dbReference>
<dbReference type="GO" id="GO:0003824">
    <property type="term" value="F:catalytic activity"/>
    <property type="evidence" value="ECO:0007669"/>
    <property type="project" value="InterPro"/>
</dbReference>
<proteinExistence type="predicted"/>
<dbReference type="InterPro" id="IPR005302">
    <property type="entry name" value="MoCF_Sase_C"/>
</dbReference>
<evidence type="ECO:0000259" key="1">
    <source>
        <dbReference type="PROSITE" id="PS51340"/>
    </source>
</evidence>
<keyword evidence="3" id="KW-1185">Reference proteome</keyword>
<dbReference type="Proteomes" id="UP001144471">
    <property type="component" value="Unassembled WGS sequence"/>
</dbReference>
<dbReference type="EMBL" id="BSDY01000003">
    <property type="protein sequence ID" value="GLI55293.1"/>
    <property type="molecule type" value="Genomic_DNA"/>
</dbReference>
<comment type="caution">
    <text evidence="2">The sequence shown here is derived from an EMBL/GenBank/DDBJ whole genome shotgun (WGS) entry which is preliminary data.</text>
</comment>
<protein>
    <submittedName>
        <fullName evidence="2">Molybdenum cofactor sulfurase</fullName>
    </submittedName>
</protein>
<feature type="domain" description="MOSC" evidence="1">
    <location>
        <begin position="19"/>
        <end position="148"/>
    </location>
</feature>
<accession>A0A9W6LMB7</accession>
<organism evidence="2 3">
    <name type="scientific">Propionigenium maris DSM 9537</name>
    <dbReference type="NCBI Taxonomy" id="1123000"/>
    <lineage>
        <taxon>Bacteria</taxon>
        <taxon>Fusobacteriati</taxon>
        <taxon>Fusobacteriota</taxon>
        <taxon>Fusobacteriia</taxon>
        <taxon>Fusobacteriales</taxon>
        <taxon>Fusobacteriaceae</taxon>
        <taxon>Propionigenium</taxon>
    </lineage>
</organism>
<dbReference type="InterPro" id="IPR052716">
    <property type="entry name" value="MOSC_domain"/>
</dbReference>
<dbReference type="RefSeq" id="WP_281833644.1">
    <property type="nucleotide sequence ID" value="NZ_BSDY01000003.1"/>
</dbReference>
<gene>
    <name evidence="2" type="ORF">PM10SUCC1_08070</name>
</gene>
<dbReference type="Pfam" id="PF03473">
    <property type="entry name" value="MOSC"/>
    <property type="match status" value="1"/>
</dbReference>
<dbReference type="PROSITE" id="PS51340">
    <property type="entry name" value="MOSC"/>
    <property type="match status" value="1"/>
</dbReference>
<dbReference type="InterPro" id="IPR011037">
    <property type="entry name" value="Pyrv_Knase-like_insert_dom_sf"/>
</dbReference>
<dbReference type="AlphaFoldDB" id="A0A9W6LMB7"/>
<evidence type="ECO:0000313" key="2">
    <source>
        <dbReference type="EMBL" id="GLI55293.1"/>
    </source>
</evidence>